<dbReference type="EMBL" id="MAYG01000023">
    <property type="protein sequence ID" value="OCA70039.1"/>
    <property type="molecule type" value="Genomic_DNA"/>
</dbReference>
<feature type="binding site" evidence="4">
    <location>
        <position position="166"/>
    </location>
    <ligand>
        <name>Zn(2+)</name>
        <dbReference type="ChEBI" id="CHEBI:29105"/>
    </ligand>
</feature>
<evidence type="ECO:0000313" key="6">
    <source>
        <dbReference type="EMBL" id="OCA70039.1"/>
    </source>
</evidence>
<dbReference type="Pfam" id="PF02146">
    <property type="entry name" value="SIR2"/>
    <property type="match status" value="1"/>
</dbReference>
<dbReference type="GeneID" id="78304675"/>
<evidence type="ECO:0000259" key="5">
    <source>
        <dbReference type="PROSITE" id="PS50305"/>
    </source>
</evidence>
<evidence type="ECO:0000256" key="3">
    <source>
        <dbReference type="ARBA" id="ARBA00023027"/>
    </source>
</evidence>
<dbReference type="Proteomes" id="UP000093432">
    <property type="component" value="Unassembled WGS sequence"/>
</dbReference>
<evidence type="ECO:0000256" key="2">
    <source>
        <dbReference type="ARBA" id="ARBA00022679"/>
    </source>
</evidence>
<feature type="binding site" evidence="4">
    <location>
        <position position="169"/>
    </location>
    <ligand>
        <name>Zn(2+)</name>
        <dbReference type="ChEBI" id="CHEBI:29105"/>
    </ligand>
</feature>
<dbReference type="KEGG" id="carh:EGY05_01455"/>
<reference evidence="7" key="1">
    <citation type="submission" date="2016-07" db="EMBL/GenBank/DDBJ databases">
        <authorList>
            <person name="Florea S."/>
            <person name="Webb J.S."/>
            <person name="Jaromczyk J."/>
            <person name="Schardl C.L."/>
        </authorList>
    </citation>
    <scope>NUCLEOTIDE SEQUENCE [LARGE SCALE GENOMIC DNA]</scope>
    <source>
        <strain evidence="7">CC-VM-7</strain>
    </source>
</reference>
<dbReference type="InterPro" id="IPR050134">
    <property type="entry name" value="NAD-dep_sirtuin_deacylases"/>
</dbReference>
<keyword evidence="2" id="KW-0808">Transferase</keyword>
<dbReference type="InterPro" id="IPR029035">
    <property type="entry name" value="DHS-like_NAD/FAD-binding_dom"/>
</dbReference>
<dbReference type="RefSeq" id="WP_065400535.1">
    <property type="nucleotide sequence ID" value="NZ_CP033811.1"/>
</dbReference>
<keyword evidence="3" id="KW-0520">NAD</keyword>
<dbReference type="InterPro" id="IPR003000">
    <property type="entry name" value="Sirtuin"/>
</dbReference>
<feature type="binding site" evidence="4">
    <location>
        <position position="133"/>
    </location>
    <ligand>
        <name>Zn(2+)</name>
        <dbReference type="ChEBI" id="CHEBI:29105"/>
    </ligand>
</feature>
<dbReference type="PANTHER" id="PTHR11085">
    <property type="entry name" value="NAD-DEPENDENT PROTEIN DEACYLASE SIRTUIN-5, MITOCHONDRIAL-RELATED"/>
    <property type="match status" value="1"/>
</dbReference>
<accession>A0A1B8ZEK3</accession>
<dbReference type="Gene3D" id="3.40.50.1220">
    <property type="entry name" value="TPP-binding domain"/>
    <property type="match status" value="1"/>
</dbReference>
<dbReference type="GO" id="GO:0070403">
    <property type="term" value="F:NAD+ binding"/>
    <property type="evidence" value="ECO:0007669"/>
    <property type="project" value="InterPro"/>
</dbReference>
<dbReference type="EC" id="2.3.1.286" evidence="1"/>
<name>A0A1B8ZEK3_9FLAO</name>
<keyword evidence="4" id="KW-0862">Zinc</keyword>
<dbReference type="InterPro" id="IPR026590">
    <property type="entry name" value="Ssirtuin_cat_dom"/>
</dbReference>
<protein>
    <recommendedName>
        <fullName evidence="1">protein acetyllysine N-acetyltransferase</fullName>
        <ecNumber evidence="1">2.3.1.286</ecNumber>
    </recommendedName>
</protein>
<dbReference type="PROSITE" id="PS50305">
    <property type="entry name" value="SIRTUIN"/>
    <property type="match status" value="1"/>
</dbReference>
<organism evidence="6 7">
    <name type="scientific">Chryseobacterium arthrosphaerae</name>
    <dbReference type="NCBI Taxonomy" id="651561"/>
    <lineage>
        <taxon>Bacteria</taxon>
        <taxon>Pseudomonadati</taxon>
        <taxon>Bacteroidota</taxon>
        <taxon>Flavobacteriia</taxon>
        <taxon>Flavobacteriales</taxon>
        <taxon>Weeksellaceae</taxon>
        <taxon>Chryseobacterium group</taxon>
        <taxon>Chryseobacterium</taxon>
    </lineage>
</organism>
<comment type="caution">
    <text evidence="6">The sequence shown here is derived from an EMBL/GenBank/DDBJ whole genome shotgun (WGS) entry which is preliminary data.</text>
</comment>
<dbReference type="GO" id="GO:0046872">
    <property type="term" value="F:metal ion binding"/>
    <property type="evidence" value="ECO:0007669"/>
    <property type="project" value="UniProtKB-KW"/>
</dbReference>
<evidence type="ECO:0000313" key="7">
    <source>
        <dbReference type="Proteomes" id="UP000093432"/>
    </source>
</evidence>
<dbReference type="STRING" id="651561.BBI00_19455"/>
<gene>
    <name evidence="6" type="ORF">BBI00_19455</name>
</gene>
<dbReference type="SUPFAM" id="SSF52467">
    <property type="entry name" value="DHS-like NAD/FAD-binding domain"/>
    <property type="match status" value="1"/>
</dbReference>
<dbReference type="PANTHER" id="PTHR11085:SF10">
    <property type="entry name" value="NAD-DEPENDENT PROTEIN DEACYLASE SIRTUIN-5, MITOCHONDRIAL-RELATED"/>
    <property type="match status" value="1"/>
</dbReference>
<evidence type="ECO:0000256" key="1">
    <source>
        <dbReference type="ARBA" id="ARBA00012928"/>
    </source>
</evidence>
<evidence type="ECO:0000256" key="4">
    <source>
        <dbReference type="PROSITE-ProRule" id="PRU00236"/>
    </source>
</evidence>
<feature type="domain" description="Deacetylase sirtuin-type" evidence="5">
    <location>
        <begin position="1"/>
        <end position="275"/>
    </location>
</feature>
<feature type="active site" description="Proton acceptor" evidence="4">
    <location>
        <position position="125"/>
    </location>
</feature>
<dbReference type="Gene3D" id="3.30.1600.10">
    <property type="entry name" value="SIR2/SIRT2 'Small Domain"/>
    <property type="match status" value="1"/>
</dbReference>
<dbReference type="InterPro" id="IPR026591">
    <property type="entry name" value="Sirtuin_cat_small_dom_sf"/>
</dbReference>
<dbReference type="OrthoDB" id="9800582at2"/>
<sequence length="275" mass="31892">MEELQSILNTIIKEKQGYITFLTGAGISAESGLPTYRSIDGIWIKGTKYHRPEEFGTFRYFSQEPEEVWQYNLFWKKLIAEAQPNEGHYALTEIEKLLGNRFKLITQNVDGLHQRAGTRNVYEIHGNKQTVRCSKECSEPIDFPENVKQKEYTEDLTPEDTDGLKCKKCGNWLRPHTLWFDESYNEKYYYFDTAYDIAEHTDILFVVGTSGSTTLPVNIVETVKIRAKHIVMINPEDNTYFHHIMRGMKTQTSVQESSSKALPQLKKMIEEIMKA</sequence>
<keyword evidence="4" id="KW-0479">Metal-binding</keyword>
<dbReference type="AlphaFoldDB" id="A0A1B8ZEK3"/>
<feature type="binding site" evidence="4">
    <location>
        <position position="137"/>
    </location>
    <ligand>
        <name>Zn(2+)</name>
        <dbReference type="ChEBI" id="CHEBI:29105"/>
    </ligand>
</feature>
<dbReference type="GO" id="GO:0017136">
    <property type="term" value="F:histone deacetylase activity, NAD-dependent"/>
    <property type="evidence" value="ECO:0007669"/>
    <property type="project" value="TreeGrafter"/>
</dbReference>
<proteinExistence type="predicted"/>